<evidence type="ECO:0000256" key="3">
    <source>
        <dbReference type="ARBA" id="ARBA00023163"/>
    </source>
</evidence>
<protein>
    <submittedName>
        <fullName evidence="5">DNA-binding domain-containing protein, AraC-type</fullName>
    </submittedName>
</protein>
<dbReference type="eggNOG" id="COG2207">
    <property type="taxonomic scope" value="Bacteria"/>
</dbReference>
<dbReference type="SUPFAM" id="SSF46689">
    <property type="entry name" value="Homeodomain-like"/>
    <property type="match status" value="1"/>
</dbReference>
<dbReference type="HOGENOM" id="CLU_049704_2_2_6"/>
<evidence type="ECO:0000313" key="5">
    <source>
        <dbReference type="EMBL" id="AFC87608.1"/>
    </source>
</evidence>
<dbReference type="KEGG" id="fau:Fraau_3285"/>
<dbReference type="GO" id="GO:0043565">
    <property type="term" value="F:sequence-specific DNA binding"/>
    <property type="evidence" value="ECO:0007669"/>
    <property type="project" value="InterPro"/>
</dbReference>
<keyword evidence="1" id="KW-0805">Transcription regulation</keyword>
<dbReference type="InterPro" id="IPR009057">
    <property type="entry name" value="Homeodomain-like_sf"/>
</dbReference>
<dbReference type="PROSITE" id="PS01124">
    <property type="entry name" value="HTH_ARAC_FAMILY_2"/>
    <property type="match status" value="1"/>
</dbReference>
<dbReference type="EMBL" id="CP003350">
    <property type="protein sequence ID" value="AFC87608.1"/>
    <property type="molecule type" value="Genomic_DNA"/>
</dbReference>
<proteinExistence type="predicted"/>
<evidence type="ECO:0000256" key="1">
    <source>
        <dbReference type="ARBA" id="ARBA00023015"/>
    </source>
</evidence>
<dbReference type="InterPro" id="IPR050204">
    <property type="entry name" value="AraC_XylS_family_regulators"/>
</dbReference>
<dbReference type="Proteomes" id="UP000005234">
    <property type="component" value="Chromosome"/>
</dbReference>
<evidence type="ECO:0000256" key="2">
    <source>
        <dbReference type="ARBA" id="ARBA00023125"/>
    </source>
</evidence>
<dbReference type="PANTHER" id="PTHR46796:SF6">
    <property type="entry name" value="ARAC SUBFAMILY"/>
    <property type="match status" value="1"/>
</dbReference>
<dbReference type="Gene3D" id="1.10.10.60">
    <property type="entry name" value="Homeodomain-like"/>
    <property type="match status" value="1"/>
</dbReference>
<dbReference type="Pfam" id="PF12833">
    <property type="entry name" value="HTH_18"/>
    <property type="match status" value="1"/>
</dbReference>
<accession>H8L1E0</accession>
<dbReference type="STRING" id="767434.Fraau_3285"/>
<evidence type="ECO:0000313" key="6">
    <source>
        <dbReference type="Proteomes" id="UP000005234"/>
    </source>
</evidence>
<evidence type="ECO:0000259" key="4">
    <source>
        <dbReference type="PROSITE" id="PS01124"/>
    </source>
</evidence>
<keyword evidence="3" id="KW-0804">Transcription</keyword>
<dbReference type="SMART" id="SM00342">
    <property type="entry name" value="HTH_ARAC"/>
    <property type="match status" value="1"/>
</dbReference>
<dbReference type="GO" id="GO:0003700">
    <property type="term" value="F:DNA-binding transcription factor activity"/>
    <property type="evidence" value="ECO:0007669"/>
    <property type="project" value="InterPro"/>
</dbReference>
<reference evidence="5" key="1">
    <citation type="submission" date="2012-02" db="EMBL/GenBank/DDBJ databases">
        <title>The complete genome of Frateuria aurantia DSM 6220.</title>
        <authorList>
            <consortium name="US DOE Joint Genome Institute (JGI-PGF)"/>
            <person name="Lucas S."/>
            <person name="Copeland A."/>
            <person name="Lapidus A."/>
            <person name="Glavina del Rio T."/>
            <person name="Dalin E."/>
            <person name="Tice H."/>
            <person name="Bruce D."/>
            <person name="Goodwin L."/>
            <person name="Pitluck S."/>
            <person name="Peters L."/>
            <person name="Ovchinnikova G."/>
            <person name="Teshima H."/>
            <person name="Kyrpides N."/>
            <person name="Mavromatis K."/>
            <person name="Ivanova N."/>
            <person name="Brettin T."/>
            <person name="Detter J.C."/>
            <person name="Han C."/>
            <person name="Larimer F."/>
            <person name="Land M."/>
            <person name="Hauser L."/>
            <person name="Markowitz V."/>
            <person name="Cheng J.-F."/>
            <person name="Hugenholtz P."/>
            <person name="Woyke T."/>
            <person name="Wu D."/>
            <person name="Brambilla E."/>
            <person name="Klenk H.-P."/>
            <person name="Eisen J.A."/>
        </authorList>
    </citation>
    <scope>NUCLEOTIDE SEQUENCE</scope>
    <source>
        <strain evidence="5">DSM 6220</strain>
    </source>
</reference>
<dbReference type="OrthoDB" id="9816461at2"/>
<keyword evidence="6" id="KW-1185">Reference proteome</keyword>
<gene>
    <name evidence="5" type="ordered locus">Fraau_3285</name>
</gene>
<keyword evidence="2 5" id="KW-0238">DNA-binding</keyword>
<sequence>MSTTNLIDGPLPKAIPAALLPPSGNGVVHSHFSVKGDAGQSFRNWQERMGPVYDVQPPSARAMDTFHASVTRHSIEQLSLLEIHTGANLAVRSLARVSTESIDDISFSLFLEGRPAQYLGGRSGKASAPPDAAPAVLALDMAQACTIHSFDSRMLLLFAPRKSVEKFIPDASSLHGRWLRAEQPLLRLLCDHLLAVRRDISVLSAKKMQADLDTALQILVTAYGRQAGLDGNGQAAVRAAVYAQVRRHVQSRLHDPMLSPESVLESLHLSRASVYRIFQEDGGIAAYIRNQRLRAAARQLMVNPRIDILPLAFNLGFNDASTFSRAFRMAFDITPRDLRKTALEQPFNLYGKSRFSTHDEINMLAT</sequence>
<dbReference type="PANTHER" id="PTHR46796">
    <property type="entry name" value="HTH-TYPE TRANSCRIPTIONAL ACTIVATOR RHAS-RELATED"/>
    <property type="match status" value="1"/>
</dbReference>
<name>H8L1E0_FRAAD</name>
<organism evidence="5 6">
    <name type="scientific">Frateuria aurantia (strain ATCC 33424 / DSM 6220 / KCTC 2777 / LMG 1558 / NBRC 3245 / NCIMB 13370)</name>
    <name type="common">Acetobacter aurantius</name>
    <dbReference type="NCBI Taxonomy" id="767434"/>
    <lineage>
        <taxon>Bacteria</taxon>
        <taxon>Pseudomonadati</taxon>
        <taxon>Pseudomonadota</taxon>
        <taxon>Gammaproteobacteria</taxon>
        <taxon>Lysobacterales</taxon>
        <taxon>Rhodanobacteraceae</taxon>
        <taxon>Frateuria</taxon>
    </lineage>
</organism>
<feature type="domain" description="HTH araC/xylS-type" evidence="4">
    <location>
        <begin position="243"/>
        <end position="341"/>
    </location>
</feature>
<dbReference type="InterPro" id="IPR018060">
    <property type="entry name" value="HTH_AraC"/>
</dbReference>
<dbReference type="AlphaFoldDB" id="H8L1E0"/>
<dbReference type="RefSeq" id="WP_014404610.1">
    <property type="nucleotide sequence ID" value="NC_017033.1"/>
</dbReference>